<dbReference type="PANTHER" id="PTHR30383:SF2">
    <property type="entry name" value="CELLULOSE-BINDING PROTEIN"/>
    <property type="match status" value="1"/>
</dbReference>
<reference evidence="6" key="1">
    <citation type="journal article" date="2019" name="Int. J. Syst. Evol. Microbiol.">
        <title>The Global Catalogue of Microorganisms (GCM) 10K type strain sequencing project: providing services to taxonomists for standard genome sequencing and annotation.</title>
        <authorList>
            <consortium name="The Broad Institute Genomics Platform"/>
            <consortium name="The Broad Institute Genome Sequencing Center for Infectious Disease"/>
            <person name="Wu L."/>
            <person name="Ma J."/>
        </authorList>
    </citation>
    <scope>NUCLEOTIDE SEQUENCE [LARGE SCALE GENOMIC DNA]</scope>
    <source>
        <strain evidence="6">JCM 11813</strain>
    </source>
</reference>
<organism evidence="5 6">
    <name type="scientific">Nocardioides aquiterrae</name>
    <dbReference type="NCBI Taxonomy" id="203799"/>
    <lineage>
        <taxon>Bacteria</taxon>
        <taxon>Bacillati</taxon>
        <taxon>Actinomycetota</taxon>
        <taxon>Actinomycetes</taxon>
        <taxon>Propionibacteriales</taxon>
        <taxon>Nocardioidaceae</taxon>
        <taxon>Nocardioides</taxon>
    </lineage>
</organism>
<dbReference type="InterPro" id="IPR036514">
    <property type="entry name" value="SGNH_hydro_sf"/>
</dbReference>
<dbReference type="InterPro" id="IPR003961">
    <property type="entry name" value="FN3_dom"/>
</dbReference>
<feature type="domain" description="Fibronectin type-III" evidence="4">
    <location>
        <begin position="245"/>
        <end position="338"/>
    </location>
</feature>
<keyword evidence="1" id="KW-0378">Hydrolase</keyword>
<evidence type="ECO:0000256" key="3">
    <source>
        <dbReference type="SAM" id="SignalP"/>
    </source>
</evidence>
<dbReference type="InterPro" id="IPR013830">
    <property type="entry name" value="SGNH_hydro"/>
</dbReference>
<dbReference type="PANTHER" id="PTHR30383">
    <property type="entry name" value="THIOESTERASE 1/PROTEASE 1/LYSOPHOSPHOLIPASE L1"/>
    <property type="match status" value="1"/>
</dbReference>
<dbReference type="InterPro" id="IPR036116">
    <property type="entry name" value="FN3_sf"/>
</dbReference>
<comment type="caution">
    <text evidence="5">The sequence shown here is derived from an EMBL/GenBank/DDBJ whole genome shotgun (WGS) entry which is preliminary data.</text>
</comment>
<dbReference type="EMBL" id="BAAAJE010000011">
    <property type="protein sequence ID" value="GAA1145171.1"/>
    <property type="molecule type" value="Genomic_DNA"/>
</dbReference>
<dbReference type="Gene3D" id="3.40.50.1110">
    <property type="entry name" value="SGNH hydrolase"/>
    <property type="match status" value="1"/>
</dbReference>
<protein>
    <recommendedName>
        <fullName evidence="4">Fibronectin type-III domain-containing protein</fullName>
    </recommendedName>
</protein>
<dbReference type="RefSeq" id="WP_343907927.1">
    <property type="nucleotide sequence ID" value="NZ_BAAAJE010000011.1"/>
</dbReference>
<evidence type="ECO:0000256" key="1">
    <source>
        <dbReference type="ARBA" id="ARBA00023295"/>
    </source>
</evidence>
<dbReference type="InterPro" id="IPR051532">
    <property type="entry name" value="Ester_Hydrolysis_Enzymes"/>
</dbReference>
<sequence>MIARALCLVLLLGGLSACSDGPDRAERPVRILLVGDSVTQGSAGDWTWRYRLWEHLRDAGVDLVGPDQTMAGPPPGPASLHYADPDFDRDHAARWGKSFVDTDWTIAQLVDVFHPDVVVELLGVNDAVWGGVPASRLLDRARDFVEQAQAADPDVDVVLGELPQTWYAAVPAYDAGLRGLADRLGTERSRVVVADAPADFRRDVDTYDPVHPSASGEVKIAAAVADALAGLGIGSPYPRPLPDVPPVPVEPAVLTARPRAGAAQLRWEAPPGGWTAYVWRRDTTRGEEWQRLPLGVPGPSWKAEGLIDGDTYEFRLQMAKGTSVSEVYSNVVTVVPAS</sequence>
<accession>A0ABP4EYW4</accession>
<keyword evidence="2" id="KW-0624">Polysaccharide degradation</keyword>
<dbReference type="Pfam" id="PF13472">
    <property type="entry name" value="Lipase_GDSL_2"/>
    <property type="match status" value="1"/>
</dbReference>
<feature type="chain" id="PRO_5046256266" description="Fibronectin type-III domain-containing protein" evidence="3">
    <location>
        <begin position="20"/>
        <end position="338"/>
    </location>
</feature>
<gene>
    <name evidence="5" type="ORF">GCM10009606_25430</name>
</gene>
<dbReference type="InterPro" id="IPR013783">
    <property type="entry name" value="Ig-like_fold"/>
</dbReference>
<keyword evidence="3" id="KW-0732">Signal</keyword>
<dbReference type="SUPFAM" id="SSF49265">
    <property type="entry name" value="Fibronectin type III"/>
    <property type="match status" value="1"/>
</dbReference>
<feature type="signal peptide" evidence="3">
    <location>
        <begin position="1"/>
        <end position="19"/>
    </location>
</feature>
<keyword evidence="2" id="KW-0119">Carbohydrate metabolism</keyword>
<dbReference type="PROSITE" id="PS50853">
    <property type="entry name" value="FN3"/>
    <property type="match status" value="1"/>
</dbReference>
<dbReference type="PROSITE" id="PS51257">
    <property type="entry name" value="PROKAR_LIPOPROTEIN"/>
    <property type="match status" value="1"/>
</dbReference>
<dbReference type="Proteomes" id="UP001499979">
    <property type="component" value="Unassembled WGS sequence"/>
</dbReference>
<evidence type="ECO:0000313" key="5">
    <source>
        <dbReference type="EMBL" id="GAA1145171.1"/>
    </source>
</evidence>
<evidence type="ECO:0000313" key="6">
    <source>
        <dbReference type="Proteomes" id="UP001499979"/>
    </source>
</evidence>
<keyword evidence="1" id="KW-0326">Glycosidase</keyword>
<evidence type="ECO:0000259" key="4">
    <source>
        <dbReference type="PROSITE" id="PS50853"/>
    </source>
</evidence>
<name>A0ABP4EYW4_9ACTN</name>
<keyword evidence="6" id="KW-1185">Reference proteome</keyword>
<evidence type="ECO:0000256" key="2">
    <source>
        <dbReference type="ARBA" id="ARBA00023326"/>
    </source>
</evidence>
<dbReference type="Gene3D" id="2.60.40.10">
    <property type="entry name" value="Immunoglobulins"/>
    <property type="match status" value="1"/>
</dbReference>
<proteinExistence type="predicted"/>
<dbReference type="SUPFAM" id="SSF52266">
    <property type="entry name" value="SGNH hydrolase"/>
    <property type="match status" value="1"/>
</dbReference>